<feature type="transmembrane region" description="Helical" evidence="6">
    <location>
        <begin position="173"/>
        <end position="191"/>
    </location>
</feature>
<evidence type="ECO:0000256" key="1">
    <source>
        <dbReference type="ARBA" id="ARBA00004141"/>
    </source>
</evidence>
<dbReference type="PANTHER" id="PTHR32322:SF2">
    <property type="entry name" value="EAMA DOMAIN-CONTAINING PROTEIN"/>
    <property type="match status" value="1"/>
</dbReference>
<proteinExistence type="inferred from homology"/>
<dbReference type="PANTHER" id="PTHR32322">
    <property type="entry name" value="INNER MEMBRANE TRANSPORTER"/>
    <property type="match status" value="1"/>
</dbReference>
<feature type="transmembrane region" description="Helical" evidence="6">
    <location>
        <begin position="262"/>
        <end position="282"/>
    </location>
</feature>
<dbReference type="InterPro" id="IPR050638">
    <property type="entry name" value="AA-Vitamin_Transporters"/>
</dbReference>
<dbReference type="SUPFAM" id="SSF103481">
    <property type="entry name" value="Multidrug resistance efflux transporter EmrE"/>
    <property type="match status" value="2"/>
</dbReference>
<organism evidence="8 9">
    <name type="scientific">Actinoallomurus iriomotensis</name>
    <dbReference type="NCBI Taxonomy" id="478107"/>
    <lineage>
        <taxon>Bacteria</taxon>
        <taxon>Bacillati</taxon>
        <taxon>Actinomycetota</taxon>
        <taxon>Actinomycetes</taxon>
        <taxon>Streptosporangiales</taxon>
        <taxon>Thermomonosporaceae</taxon>
        <taxon>Actinoallomurus</taxon>
    </lineage>
</organism>
<keyword evidence="5 6" id="KW-0472">Membrane</keyword>
<evidence type="ECO:0000313" key="9">
    <source>
        <dbReference type="Proteomes" id="UP001165135"/>
    </source>
</evidence>
<dbReference type="AlphaFoldDB" id="A0A9W6RT81"/>
<evidence type="ECO:0000256" key="4">
    <source>
        <dbReference type="ARBA" id="ARBA00022989"/>
    </source>
</evidence>
<reference evidence="8" key="1">
    <citation type="submission" date="2023-03" db="EMBL/GenBank/DDBJ databases">
        <title>Actinoallomurus iriomotensis NBRC 103681.</title>
        <authorList>
            <person name="Ichikawa N."/>
            <person name="Sato H."/>
            <person name="Tonouchi N."/>
        </authorList>
    </citation>
    <scope>NUCLEOTIDE SEQUENCE</scope>
    <source>
        <strain evidence="8">NBRC 103681</strain>
    </source>
</reference>
<comment type="subcellular location">
    <subcellularLocation>
        <location evidence="1">Membrane</location>
        <topology evidence="1">Multi-pass membrane protein</topology>
    </subcellularLocation>
</comment>
<evidence type="ECO:0000256" key="3">
    <source>
        <dbReference type="ARBA" id="ARBA00022692"/>
    </source>
</evidence>
<sequence length="310" mass="32196">MDGTVRKRLGVTRTRERDGRFAEVPARRPAVGMALGALSVSVSPVVIDLSGTSPGTASFYRCLPALPVLAVLARRERRRTGARVRGRWLPALAGVLFAGDMLLWTQAIADVGAGLSTVLVNVQVVLVPLLAWIIDRERVTAAFALALPILIAGVVLTAGLADGASTGRAPGTGAALAVLAALCYAGFLFLLRRGDGRLPIGAYRDVTAAAALASLVGGAFWQGVDLAPGWAAFGWLLVASLTSQIVGWLLVALCSPRLPSHVGASILLLTPAGAVAMAAIFLNERPSPLQLLGCVLILIGAYVVSARRRS</sequence>
<feature type="domain" description="EamA" evidence="7">
    <location>
        <begin position="32"/>
        <end position="157"/>
    </location>
</feature>
<name>A0A9W6RT81_9ACTN</name>
<dbReference type="RefSeq" id="WP_285631710.1">
    <property type="nucleotide sequence ID" value="NZ_BSTJ01000012.1"/>
</dbReference>
<protein>
    <recommendedName>
        <fullName evidence="7">EamA domain-containing protein</fullName>
    </recommendedName>
</protein>
<dbReference type="Pfam" id="PF00892">
    <property type="entry name" value="EamA"/>
    <property type="match status" value="2"/>
</dbReference>
<evidence type="ECO:0000256" key="2">
    <source>
        <dbReference type="ARBA" id="ARBA00007362"/>
    </source>
</evidence>
<dbReference type="Proteomes" id="UP001165135">
    <property type="component" value="Unassembled WGS sequence"/>
</dbReference>
<evidence type="ECO:0000259" key="7">
    <source>
        <dbReference type="Pfam" id="PF00892"/>
    </source>
</evidence>
<comment type="caution">
    <text evidence="8">The sequence shown here is derived from an EMBL/GenBank/DDBJ whole genome shotgun (WGS) entry which is preliminary data.</text>
</comment>
<gene>
    <name evidence="8" type="ORF">Airi01_080190</name>
</gene>
<keyword evidence="4 6" id="KW-1133">Transmembrane helix</keyword>
<accession>A0A9W6RT81</accession>
<feature type="transmembrane region" description="Helical" evidence="6">
    <location>
        <begin position="111"/>
        <end position="134"/>
    </location>
</feature>
<evidence type="ECO:0000256" key="6">
    <source>
        <dbReference type="SAM" id="Phobius"/>
    </source>
</evidence>
<dbReference type="Gene3D" id="1.10.3730.20">
    <property type="match status" value="2"/>
</dbReference>
<evidence type="ECO:0000256" key="5">
    <source>
        <dbReference type="ARBA" id="ARBA00023136"/>
    </source>
</evidence>
<feature type="domain" description="EamA" evidence="7">
    <location>
        <begin position="172"/>
        <end position="305"/>
    </location>
</feature>
<feature type="transmembrane region" description="Helical" evidence="6">
    <location>
        <begin position="86"/>
        <end position="105"/>
    </location>
</feature>
<feature type="transmembrane region" description="Helical" evidence="6">
    <location>
        <begin position="203"/>
        <end position="224"/>
    </location>
</feature>
<feature type="transmembrane region" description="Helical" evidence="6">
    <location>
        <begin position="141"/>
        <end position="161"/>
    </location>
</feature>
<dbReference type="EMBL" id="BSTJ01000012">
    <property type="protein sequence ID" value="GLY79752.1"/>
    <property type="molecule type" value="Genomic_DNA"/>
</dbReference>
<dbReference type="InterPro" id="IPR037185">
    <property type="entry name" value="EmrE-like"/>
</dbReference>
<keyword evidence="3 6" id="KW-0812">Transmembrane</keyword>
<dbReference type="InterPro" id="IPR000620">
    <property type="entry name" value="EamA_dom"/>
</dbReference>
<feature type="transmembrane region" description="Helical" evidence="6">
    <location>
        <begin position="230"/>
        <end position="250"/>
    </location>
</feature>
<comment type="similarity">
    <text evidence="2">Belongs to the EamA transporter family.</text>
</comment>
<feature type="transmembrane region" description="Helical" evidence="6">
    <location>
        <begin position="288"/>
        <end position="305"/>
    </location>
</feature>
<dbReference type="GO" id="GO:0016020">
    <property type="term" value="C:membrane"/>
    <property type="evidence" value="ECO:0007669"/>
    <property type="project" value="UniProtKB-SubCell"/>
</dbReference>
<evidence type="ECO:0000313" key="8">
    <source>
        <dbReference type="EMBL" id="GLY79752.1"/>
    </source>
</evidence>